<reference evidence="1 2" key="1">
    <citation type="submission" date="2015-05" db="EMBL/GenBank/DDBJ databases">
        <authorList>
            <person name="Goodhead I."/>
        </authorList>
    </citation>
    <scope>NUCLEOTIDE SEQUENCE [LARGE SCALE GENOMIC DNA]</scope>
    <source>
        <strain evidence="2">morsitans</strain>
    </source>
</reference>
<name>A0A193QM20_SODGM</name>
<accession>A0A193QM20</accession>
<sequence>MREEAQFLKCGAAAGGIDIKVNQTRGVWQTDEIEKIRFVSDDLFYQRLQRLQVGIGIFHTRIRPQRFYLVWLVEPDFLALLLKTRYHLINGHHILQVE</sequence>
<proteinExistence type="predicted"/>
<gene>
    <name evidence="1" type="ORF">SGGMMB4_04525</name>
</gene>
<protein>
    <submittedName>
        <fullName evidence="1">Uncharacterized protein</fullName>
    </submittedName>
</protein>
<dbReference type="Proteomes" id="UP000245838">
    <property type="component" value="Chromosome sggmmb4_Chromosome"/>
</dbReference>
<organism evidence="1 2">
    <name type="scientific">Sodalis glossinidius (strain morsitans)</name>
    <dbReference type="NCBI Taxonomy" id="343509"/>
    <lineage>
        <taxon>Bacteria</taxon>
        <taxon>Pseudomonadati</taxon>
        <taxon>Pseudomonadota</taxon>
        <taxon>Gammaproteobacteria</taxon>
        <taxon>Enterobacterales</taxon>
        <taxon>Bruguierivoracaceae</taxon>
        <taxon>Sodalis</taxon>
    </lineage>
</organism>
<dbReference type="EMBL" id="LN854557">
    <property type="protein sequence ID" value="CRL46153.1"/>
    <property type="molecule type" value="Genomic_DNA"/>
</dbReference>
<evidence type="ECO:0000313" key="1">
    <source>
        <dbReference type="EMBL" id="CRL46153.1"/>
    </source>
</evidence>
<evidence type="ECO:0000313" key="2">
    <source>
        <dbReference type="Proteomes" id="UP000245838"/>
    </source>
</evidence>
<dbReference type="AlphaFoldDB" id="A0A193QM20"/>